<evidence type="ECO:0000313" key="3">
    <source>
        <dbReference type="Proteomes" id="UP000070513"/>
    </source>
</evidence>
<dbReference type="RefSeq" id="WP_062653541.1">
    <property type="nucleotide sequence ID" value="NZ_LPUR01000019.1"/>
</dbReference>
<evidence type="ECO:0000313" key="2">
    <source>
        <dbReference type="EMBL" id="KXH79058.1"/>
    </source>
</evidence>
<dbReference type="Proteomes" id="UP000070513">
    <property type="component" value="Unassembled WGS sequence"/>
</dbReference>
<dbReference type="OrthoDB" id="1247310at2"/>
<organism evidence="2 3">
    <name type="scientific">Chryseobacterium kwangjuense</name>
    <dbReference type="NCBI Taxonomy" id="267125"/>
    <lineage>
        <taxon>Bacteria</taxon>
        <taxon>Pseudomonadati</taxon>
        <taxon>Bacteroidota</taxon>
        <taxon>Flavobacteriia</taxon>
        <taxon>Flavobacteriales</taxon>
        <taxon>Weeksellaceae</taxon>
        <taxon>Chryseobacterium group</taxon>
        <taxon>Chryseobacterium</taxon>
    </lineage>
</organism>
<feature type="signal peptide" evidence="1">
    <location>
        <begin position="1"/>
        <end position="23"/>
    </location>
</feature>
<evidence type="ECO:0000256" key="1">
    <source>
        <dbReference type="SAM" id="SignalP"/>
    </source>
</evidence>
<reference evidence="2 3" key="2">
    <citation type="journal article" date="2016" name="Genome Announc.">
        <title>Draft Genome Sequence of a Biocontrol Rhizobacterium, Chryseobacterium kwangjuense Strain KJ1R5, Isolated from Pepper (Capsicum annuum).</title>
        <authorList>
            <person name="Jeong J.J."/>
            <person name="Park H."/>
            <person name="Park B.H."/>
            <person name="Mannaa M."/>
            <person name="Sang M.K."/>
            <person name="Choi I.G."/>
            <person name="Kim K.D."/>
        </authorList>
    </citation>
    <scope>NUCLEOTIDE SEQUENCE [LARGE SCALE GENOMIC DNA]</scope>
    <source>
        <strain evidence="2 3">KJ1R5</strain>
    </source>
</reference>
<gene>
    <name evidence="2" type="ORF">AU378_20585</name>
</gene>
<proteinExistence type="predicted"/>
<feature type="chain" id="PRO_5007467282" description="C1q domain-containing protein" evidence="1">
    <location>
        <begin position="24"/>
        <end position="255"/>
    </location>
</feature>
<name>A0A135W2A4_9FLAO</name>
<sequence>MTKLNKQLSFIFLLTASFMSSQVGIGIANPHPSAALELAGSNKGLILPHAALVSKSDITTIPDPASGLVIYNTNNSDISIPDNIKVYADIPYVFNGTQWQDMMDDVKINTFITLPEVFAKGRKTTTGTACSNLNGASFALNSKDANIGDDGSIVADKTGFYKFTISTGITAQALQYNPVLAYLGGTDSNDIRFSFAFRGEPASYANRNVSYSSVVFLNAGDTSGYFQWILGNNYTCDSGTKINQQEVIWQYLGNL</sequence>
<dbReference type="AlphaFoldDB" id="A0A135W2A4"/>
<protein>
    <recommendedName>
        <fullName evidence="4">C1q domain-containing protein</fullName>
    </recommendedName>
</protein>
<dbReference type="EMBL" id="LPUR01000019">
    <property type="protein sequence ID" value="KXH79058.1"/>
    <property type="molecule type" value="Genomic_DNA"/>
</dbReference>
<accession>A0A135W2A4</accession>
<keyword evidence="1" id="KW-0732">Signal</keyword>
<comment type="caution">
    <text evidence="2">The sequence shown here is derived from an EMBL/GenBank/DDBJ whole genome shotgun (WGS) entry which is preliminary data.</text>
</comment>
<reference evidence="3" key="1">
    <citation type="submission" date="2015-12" db="EMBL/GenBank/DDBJ databases">
        <title>Genome sequence of a biocontrol rhizobacterium Chryseobacterium kwangjuense strain KJ1R5 isolated from pepper (Capsicum annuum L.).</title>
        <authorList>
            <person name="Jeong J.-J."/>
            <person name="Park H."/>
            <person name="Mannaa M."/>
            <person name="Sang M.K."/>
            <person name="Choi I.-G."/>
            <person name="Kim K.D."/>
        </authorList>
    </citation>
    <scope>NUCLEOTIDE SEQUENCE [LARGE SCALE GENOMIC DNA]</scope>
    <source>
        <strain evidence="3">KJ1R5</strain>
    </source>
</reference>
<evidence type="ECO:0008006" key="4">
    <source>
        <dbReference type="Google" id="ProtNLM"/>
    </source>
</evidence>